<dbReference type="EMBL" id="RDSR01000001">
    <property type="protein sequence ID" value="RNE67237.1"/>
    <property type="molecule type" value="Genomic_DNA"/>
</dbReference>
<dbReference type="RefSeq" id="WP_123044269.1">
    <property type="nucleotide sequence ID" value="NZ_RDSR01000001.1"/>
</dbReference>
<reference evidence="1 2" key="1">
    <citation type="submission" date="2018-11" db="EMBL/GenBank/DDBJ databases">
        <title>Cryobacterium sp. nov., isolated from rhizosphere soil of lettuce.</title>
        <authorList>
            <person name="Wang Y."/>
        </authorList>
    </citation>
    <scope>NUCLEOTIDE SEQUENCE [LARGE SCALE GENOMIC DNA]</scope>
    <source>
        <strain evidence="1 2">NEAU-85</strain>
    </source>
</reference>
<sequence>MSVITSAPRWSVVLVGAALVVGGVVAGVPAAAVQDPGVPSVSVVPRELSCHLTRVGTQLVRCDNLTGLGNPAAPWVPES</sequence>
<organism evidence="1 2">
    <name type="scientific">Cryobacterium tepidiphilum</name>
    <dbReference type="NCBI Taxonomy" id="2486026"/>
    <lineage>
        <taxon>Bacteria</taxon>
        <taxon>Bacillati</taxon>
        <taxon>Actinomycetota</taxon>
        <taxon>Actinomycetes</taxon>
        <taxon>Micrococcales</taxon>
        <taxon>Microbacteriaceae</taxon>
        <taxon>Cryobacterium</taxon>
    </lineage>
</organism>
<keyword evidence="2" id="KW-1185">Reference proteome</keyword>
<dbReference type="AlphaFoldDB" id="A0A3M8LNW8"/>
<protein>
    <submittedName>
        <fullName evidence="1">Uncharacterized protein</fullName>
    </submittedName>
</protein>
<comment type="caution">
    <text evidence="1">The sequence shown here is derived from an EMBL/GenBank/DDBJ whole genome shotgun (WGS) entry which is preliminary data.</text>
</comment>
<evidence type="ECO:0000313" key="2">
    <source>
        <dbReference type="Proteomes" id="UP000279859"/>
    </source>
</evidence>
<gene>
    <name evidence="1" type="ORF">EEJ31_00160</name>
</gene>
<proteinExistence type="predicted"/>
<evidence type="ECO:0000313" key="1">
    <source>
        <dbReference type="EMBL" id="RNE67237.1"/>
    </source>
</evidence>
<name>A0A3M8LNW8_9MICO</name>
<dbReference type="OrthoDB" id="5126410at2"/>
<accession>A0A3M8LNW8</accession>
<dbReference type="Proteomes" id="UP000279859">
    <property type="component" value="Unassembled WGS sequence"/>
</dbReference>